<dbReference type="RefSeq" id="WP_088564626.1">
    <property type="nucleotide sequence ID" value="NZ_CP020946.1"/>
</dbReference>
<accession>A0A1Z3N6F4</accession>
<dbReference type="AlphaFoldDB" id="A0A1Z3N6F4"/>
<gene>
    <name evidence="3" type="ORF">B9G79_05405</name>
</gene>
<name>A0A1Z3N6F4_BDEBC</name>
<feature type="chain" id="PRO_5012915830" description="Phage tail collar domain-containing protein" evidence="1">
    <location>
        <begin position="23"/>
        <end position="243"/>
    </location>
</feature>
<feature type="domain" description="Phage tail collar" evidence="2">
    <location>
        <begin position="31"/>
        <end position="82"/>
    </location>
</feature>
<dbReference type="EMBL" id="CP020946">
    <property type="protein sequence ID" value="ASD63043.1"/>
    <property type="molecule type" value="Genomic_DNA"/>
</dbReference>
<dbReference type="InterPro" id="IPR011083">
    <property type="entry name" value="Phage_tail_collar_dom"/>
</dbReference>
<proteinExistence type="predicted"/>
<dbReference type="Proteomes" id="UP000197003">
    <property type="component" value="Chromosome"/>
</dbReference>
<keyword evidence="1" id="KW-0732">Signal</keyword>
<evidence type="ECO:0000259" key="2">
    <source>
        <dbReference type="Pfam" id="PF07484"/>
    </source>
</evidence>
<evidence type="ECO:0000313" key="4">
    <source>
        <dbReference type="Proteomes" id="UP000197003"/>
    </source>
</evidence>
<dbReference type="Pfam" id="PF07484">
    <property type="entry name" value="Collar"/>
    <property type="match status" value="1"/>
</dbReference>
<evidence type="ECO:0000256" key="1">
    <source>
        <dbReference type="SAM" id="SignalP"/>
    </source>
</evidence>
<organism evidence="3 4">
    <name type="scientific">Bdellovibrio bacteriovorus</name>
    <dbReference type="NCBI Taxonomy" id="959"/>
    <lineage>
        <taxon>Bacteria</taxon>
        <taxon>Pseudomonadati</taxon>
        <taxon>Bdellovibrionota</taxon>
        <taxon>Bdellovibrionia</taxon>
        <taxon>Bdellovibrionales</taxon>
        <taxon>Pseudobdellovibrionaceae</taxon>
        <taxon>Bdellovibrio</taxon>
    </lineage>
</organism>
<dbReference type="OrthoDB" id="9810174at2"/>
<dbReference type="InterPro" id="IPR037053">
    <property type="entry name" value="Phage_tail_collar_dom_sf"/>
</dbReference>
<evidence type="ECO:0000313" key="3">
    <source>
        <dbReference type="EMBL" id="ASD63043.1"/>
    </source>
</evidence>
<protein>
    <recommendedName>
        <fullName evidence="2">Phage tail collar domain-containing protein</fullName>
    </recommendedName>
</protein>
<feature type="signal peptide" evidence="1">
    <location>
        <begin position="1"/>
        <end position="22"/>
    </location>
</feature>
<dbReference type="Gene3D" id="3.90.1340.10">
    <property type="entry name" value="Phage tail collar domain"/>
    <property type="match status" value="1"/>
</dbReference>
<reference evidence="3 4" key="1">
    <citation type="submission" date="2017-04" db="EMBL/GenBank/DDBJ databases">
        <title>Whole genome sequence of Bdellovibrio bacteriovorus strain SSB218315.</title>
        <authorList>
            <person name="Oyedara O."/>
            <person name="Rodriguez-Perez M.A."/>
        </authorList>
    </citation>
    <scope>NUCLEOTIDE SEQUENCE [LARGE SCALE GENOMIC DNA]</scope>
    <source>
        <strain evidence="3 4">SSB218315</strain>
    </source>
</reference>
<sequence>MKKFILIAQILLALSLTATAHAGEYDCGLSEVRAFNAATVPDENVWMKADGRLIDINQNMALFSLLGNKYGGDYRMNFALPKVADLNLNGTKFVHYVCVYGIYPTGGTDNGNTGFLRQYAGRFNLDSYSEMIVENELELPIQRYQALASVMNKDLVTYYSLQIPTVNMPAVVLNGEKDNKMSTVLELNGFYPMYNILCEKGGLYISLGKMREPENVKEIVVDGMAGISFRGNVKESAHLYECL</sequence>
<dbReference type="SUPFAM" id="SSF88874">
    <property type="entry name" value="Receptor-binding domain of short tail fibre protein gp12"/>
    <property type="match status" value="1"/>
</dbReference>